<dbReference type="OrthoDB" id="3388214at2"/>
<proteinExistence type="predicted"/>
<evidence type="ECO:0008006" key="4">
    <source>
        <dbReference type="Google" id="ProtNLM"/>
    </source>
</evidence>
<keyword evidence="3" id="KW-1185">Reference proteome</keyword>
<keyword evidence="1" id="KW-0472">Membrane</keyword>
<feature type="transmembrane region" description="Helical" evidence="1">
    <location>
        <begin position="86"/>
        <end position="107"/>
    </location>
</feature>
<keyword evidence="1" id="KW-0812">Transmembrane</keyword>
<dbReference type="AlphaFoldDB" id="A0A7K0BW27"/>
<organism evidence="2 3">
    <name type="scientific">Actinomadura macrotermitis</name>
    <dbReference type="NCBI Taxonomy" id="2585200"/>
    <lineage>
        <taxon>Bacteria</taxon>
        <taxon>Bacillati</taxon>
        <taxon>Actinomycetota</taxon>
        <taxon>Actinomycetes</taxon>
        <taxon>Streptosporangiales</taxon>
        <taxon>Thermomonosporaceae</taxon>
        <taxon>Actinomadura</taxon>
    </lineage>
</organism>
<dbReference type="EMBL" id="WEGH01000002">
    <property type="protein sequence ID" value="MQY05102.1"/>
    <property type="molecule type" value="Genomic_DNA"/>
</dbReference>
<accession>A0A7K0BW27</accession>
<dbReference type="Proteomes" id="UP000487268">
    <property type="component" value="Unassembled WGS sequence"/>
</dbReference>
<sequence length="206" mass="21499">MGELLATAFDFPTALFTFALAVVVLYWVLVLLGALGVDTLDSGDGDLAAGLGLGGVPASVALSLLIALAWFGSLAGTVLTDGMPGFVRFAVLAGALVLGWLGTRLLVFPLRRILHDEAVPSRADFVGRMCVIRTGSVRADFGQAEVTASDGSSALVQVRRPESDVDAGALPLTHGSTALIFDYDQAGEFFWVMPYDAALDPGDPAR</sequence>
<gene>
    <name evidence="2" type="ORF">ACRB68_31680</name>
</gene>
<name>A0A7K0BW27_9ACTN</name>
<evidence type="ECO:0000313" key="2">
    <source>
        <dbReference type="EMBL" id="MQY05102.1"/>
    </source>
</evidence>
<evidence type="ECO:0000256" key="1">
    <source>
        <dbReference type="SAM" id="Phobius"/>
    </source>
</evidence>
<protein>
    <recommendedName>
        <fullName evidence="4">DUF1449 family protein</fullName>
    </recommendedName>
</protein>
<keyword evidence="1" id="KW-1133">Transmembrane helix</keyword>
<evidence type="ECO:0000313" key="3">
    <source>
        <dbReference type="Proteomes" id="UP000487268"/>
    </source>
</evidence>
<comment type="caution">
    <text evidence="2">The sequence shown here is derived from an EMBL/GenBank/DDBJ whole genome shotgun (WGS) entry which is preliminary data.</text>
</comment>
<feature type="transmembrane region" description="Helical" evidence="1">
    <location>
        <begin position="14"/>
        <end position="35"/>
    </location>
</feature>
<feature type="transmembrane region" description="Helical" evidence="1">
    <location>
        <begin position="47"/>
        <end position="71"/>
    </location>
</feature>
<dbReference type="RefSeq" id="WP_153533220.1">
    <property type="nucleotide sequence ID" value="NZ_WEGH01000002.1"/>
</dbReference>
<reference evidence="2 3" key="1">
    <citation type="submission" date="2019-10" db="EMBL/GenBank/DDBJ databases">
        <title>Actinomadura rubteroloni sp. nov. and Actinomadura macrotermitis sp. nov., isolated from the gut of fungus growing-termite Macrotermes natalensis.</title>
        <authorList>
            <person name="Benndorf R."/>
            <person name="Martin K."/>
            <person name="Kuefner M."/>
            <person name="De Beer W."/>
            <person name="Kaster A.-K."/>
            <person name="Vollmers J."/>
            <person name="Poulsen M."/>
            <person name="Beemelmanns C."/>
        </authorList>
    </citation>
    <scope>NUCLEOTIDE SEQUENCE [LARGE SCALE GENOMIC DNA]</scope>
    <source>
        <strain evidence="2 3">RB68</strain>
    </source>
</reference>